<dbReference type="InterPro" id="IPR042279">
    <property type="entry name" value="Pep_M60_3"/>
</dbReference>
<dbReference type="RefSeq" id="XP_002677182.1">
    <property type="nucleotide sequence ID" value="XM_002677136.1"/>
</dbReference>
<organism evidence="3">
    <name type="scientific">Naegleria gruberi</name>
    <name type="common">Amoeba</name>
    <dbReference type="NCBI Taxonomy" id="5762"/>
    <lineage>
        <taxon>Eukaryota</taxon>
        <taxon>Discoba</taxon>
        <taxon>Heterolobosea</taxon>
        <taxon>Tetramitia</taxon>
        <taxon>Eutetramitia</taxon>
        <taxon>Vahlkampfiidae</taxon>
        <taxon>Naegleria</taxon>
    </lineage>
</organism>
<dbReference type="eggNOG" id="ENOG502QQUS">
    <property type="taxonomic scope" value="Eukaryota"/>
</dbReference>
<dbReference type="Pfam" id="PF13402">
    <property type="entry name" value="Peptidase_M60"/>
    <property type="match status" value="1"/>
</dbReference>
<dbReference type="AlphaFoldDB" id="D2VFD2"/>
<dbReference type="GeneID" id="8850183"/>
<name>D2VFD2_NAEGR</name>
<dbReference type="InterPro" id="IPR031161">
    <property type="entry name" value="Peptidase_M60_dom"/>
</dbReference>
<evidence type="ECO:0000313" key="2">
    <source>
        <dbReference type="EMBL" id="EFC44438.1"/>
    </source>
</evidence>
<dbReference type="SMART" id="SM01276">
    <property type="entry name" value="M60-like"/>
    <property type="match status" value="1"/>
</dbReference>
<dbReference type="Gene3D" id="3.40.390.80">
    <property type="entry name" value="Peptidase M60, enhancin-like domain 2"/>
    <property type="match status" value="1"/>
</dbReference>
<dbReference type="Gene3D" id="1.10.390.30">
    <property type="entry name" value="Peptidase M60, enhancin-like domain 3"/>
    <property type="match status" value="1"/>
</dbReference>
<dbReference type="PROSITE" id="PS51257">
    <property type="entry name" value="PROKAR_LIPOPROTEIN"/>
    <property type="match status" value="1"/>
</dbReference>
<dbReference type="OrthoDB" id="10260387at2759"/>
<dbReference type="Proteomes" id="UP000006671">
    <property type="component" value="Unassembled WGS sequence"/>
</dbReference>
<dbReference type="PROSITE" id="PS51723">
    <property type="entry name" value="PEPTIDASE_M60"/>
    <property type="match status" value="1"/>
</dbReference>
<dbReference type="Gene3D" id="2.60.120.1250">
    <property type="entry name" value="Peptidase M60, enhancin-like domain 1"/>
    <property type="match status" value="1"/>
</dbReference>
<dbReference type="PANTHER" id="PTHR15730:SF5">
    <property type="entry name" value="SI:CH211-210B2.2-RELATED"/>
    <property type="match status" value="1"/>
</dbReference>
<dbReference type="KEGG" id="ngr:NAEGRDRAFT_67585"/>
<dbReference type="EMBL" id="GG738868">
    <property type="protein sequence ID" value="EFC44438.1"/>
    <property type="molecule type" value="Genomic_DNA"/>
</dbReference>
<gene>
    <name evidence="2" type="ORF">NAEGRDRAFT_67585</name>
</gene>
<sequence length="934" mass="102621">MKLNNSNNSNSTTLCAFAFIACLICILLSVNSATCMSLTDLDTVRRTLLVNVTDIPSSAAGYFFAHGSNAVPLIVAGTTPVAMAATYNSNPSSGKICAFGHNGYATTSSTTSSLGSLLVNCAKWASGNKQQTKYLLHGVNGASFYNQIPGFVQNKTTSAFDTTILPLETVDLVIMNLNSVGQVTPQMQQMMDAFLARGGGIIVVSTAWAHSLQGNQFPGNVLFAKLGVSFYTYYFASGAFVSSLNIPISDMNPYFKLVQIENQFAVNASLIQSSDVQAVGNMLSNVYATLQQPISPNSIETIGKAKSVYESVCTGVEIKFPVSSNMPKLCIFMIDVLNEAKVLPIDNNPEVLAGEQFPGLPNNGLTYRNAPTETLKMNVSTNRKRWQCTGFYALPGATLEVILSNPKGVSNVRIGGHTDGIAHLDSWSRWPSISKTFSISATTNSTGTITCLNGGTIYIEVSSIPLSVDVTVIGQVVKTPFFKDGIHTDQEWNSTIRNYPGPWVEIESEHFAFNVQATPTARQLSEVSTVAKYWGNVVAMYYELSQRQTRDYKERMQADIQISAGYMHSGLSFYDFSRSERWNYSSRRWGHYHELGHNFQEGAWTYDQSGEVTCNIFSLYLEEHYPDSANTYGKGFNPPRGLETTYKGNTQPFKGDWTSAGLLFYLDLIQAFGWVAIRKTFVDYQKNGPQPQNDDQKRDQWMTRFSKVVGRNLGPFCDAWSFPVSDAAKASISNLTAWMPNDMIVGCGVAPYEDSPCASLDLLDTMFGKDTTYQVKITTWTPVRHFYGEKFVFTFSGSSIPLLNNGTLKITMVEGTALNSTAIVSNSPKQGTVSITIPVVEFMKSGQTIKFTFQAKNNPQIGSFITKIKVLDQKGTLVNTPERPLEFVNAITLESSNPMPSTSNGRNAQVSGALMWNYDIALFVFCILLFTQLL</sequence>
<dbReference type="VEuPathDB" id="AmoebaDB:NAEGRDRAFT_67585"/>
<proteinExistence type="predicted"/>
<dbReference type="InterPro" id="IPR051244">
    <property type="entry name" value="TCAF"/>
</dbReference>
<protein>
    <submittedName>
        <fullName evidence="2">Predicted protein</fullName>
    </submittedName>
</protein>
<evidence type="ECO:0000259" key="1">
    <source>
        <dbReference type="PROSITE" id="PS51723"/>
    </source>
</evidence>
<dbReference type="Pfam" id="PF17291">
    <property type="entry name" value="M60-like_N"/>
    <property type="match status" value="1"/>
</dbReference>
<reference evidence="2 3" key="1">
    <citation type="journal article" date="2010" name="Cell">
        <title>The genome of Naegleria gruberi illuminates early eukaryotic versatility.</title>
        <authorList>
            <person name="Fritz-Laylin L.K."/>
            <person name="Prochnik S.E."/>
            <person name="Ginger M.L."/>
            <person name="Dacks J.B."/>
            <person name="Carpenter M.L."/>
            <person name="Field M.C."/>
            <person name="Kuo A."/>
            <person name="Paredez A."/>
            <person name="Chapman J."/>
            <person name="Pham J."/>
            <person name="Shu S."/>
            <person name="Neupane R."/>
            <person name="Cipriano M."/>
            <person name="Mancuso J."/>
            <person name="Tu H."/>
            <person name="Salamov A."/>
            <person name="Lindquist E."/>
            <person name="Shapiro H."/>
            <person name="Lucas S."/>
            <person name="Grigoriev I.V."/>
            <person name="Cande W.Z."/>
            <person name="Fulton C."/>
            <person name="Rokhsar D.S."/>
            <person name="Dawson S.C."/>
        </authorList>
    </citation>
    <scope>NUCLEOTIDE SEQUENCE [LARGE SCALE GENOMIC DNA]</scope>
    <source>
        <strain evidence="2 3">NEG-M</strain>
    </source>
</reference>
<dbReference type="OMA" id="YMAIPAE"/>
<dbReference type="PANTHER" id="PTHR15730">
    <property type="entry name" value="EXPERIMENTAL AUTOIMMUNE PROSTATITIS ANTIGEN 2-RELATED"/>
    <property type="match status" value="1"/>
</dbReference>
<dbReference type="InParanoid" id="D2VFD2"/>
<keyword evidence="3" id="KW-1185">Reference proteome</keyword>
<accession>D2VFD2</accession>
<feature type="domain" description="Peptidase M60" evidence="1">
    <location>
        <begin position="384"/>
        <end position="673"/>
    </location>
</feature>
<evidence type="ECO:0000313" key="3">
    <source>
        <dbReference type="Proteomes" id="UP000006671"/>
    </source>
</evidence>
<dbReference type="InterPro" id="IPR035423">
    <property type="entry name" value="M60-like_N"/>
</dbReference>